<dbReference type="PANTHER" id="PTHR46210">
    <property type="entry name" value="FHA DOMAIN-CONTAINING PROTEIN"/>
    <property type="match status" value="1"/>
</dbReference>
<dbReference type="InterPro" id="IPR000253">
    <property type="entry name" value="FHA_dom"/>
</dbReference>
<keyword evidence="7" id="KW-1185">Reference proteome</keyword>
<dbReference type="PANTHER" id="PTHR46210:SF1">
    <property type="entry name" value="FHA DOMAIN-CONTAINING PROTEIN"/>
    <property type="match status" value="1"/>
</dbReference>
<dbReference type="GO" id="GO:0008270">
    <property type="term" value="F:zinc ion binding"/>
    <property type="evidence" value="ECO:0007669"/>
    <property type="project" value="UniProtKB-KW"/>
</dbReference>
<organism evidence="6 7">
    <name type="scientific">Paramecium primaurelia</name>
    <dbReference type="NCBI Taxonomy" id="5886"/>
    <lineage>
        <taxon>Eukaryota</taxon>
        <taxon>Sar</taxon>
        <taxon>Alveolata</taxon>
        <taxon>Ciliophora</taxon>
        <taxon>Intramacronucleata</taxon>
        <taxon>Oligohymenophorea</taxon>
        <taxon>Peniculida</taxon>
        <taxon>Parameciidae</taxon>
        <taxon>Paramecium</taxon>
    </lineage>
</organism>
<name>A0A8S1P4Y3_PARPR</name>
<gene>
    <name evidence="6" type="ORF">PPRIM_AZ9-3.1.T1060029</name>
</gene>
<dbReference type="OMA" id="WTENESI"/>
<dbReference type="Proteomes" id="UP000688137">
    <property type="component" value="Unassembled WGS sequence"/>
</dbReference>
<evidence type="ECO:0000313" key="6">
    <source>
        <dbReference type="EMBL" id="CAD8098059.1"/>
    </source>
</evidence>
<dbReference type="AlphaFoldDB" id="A0A8S1P4Y3"/>
<evidence type="ECO:0000313" key="7">
    <source>
        <dbReference type="Proteomes" id="UP000688137"/>
    </source>
</evidence>
<feature type="domain" description="FHA" evidence="4">
    <location>
        <begin position="303"/>
        <end position="346"/>
    </location>
</feature>
<evidence type="ECO:0008006" key="8">
    <source>
        <dbReference type="Google" id="ProtNLM"/>
    </source>
</evidence>
<evidence type="ECO:0000256" key="3">
    <source>
        <dbReference type="ARBA" id="ARBA00022833"/>
    </source>
</evidence>
<dbReference type="PROSITE" id="PS51292">
    <property type="entry name" value="ZF_RING_CH"/>
    <property type="match status" value="1"/>
</dbReference>
<dbReference type="Pfam" id="PF00498">
    <property type="entry name" value="FHA"/>
    <property type="match status" value="1"/>
</dbReference>
<dbReference type="CDD" id="cd00060">
    <property type="entry name" value="FHA"/>
    <property type="match status" value="1"/>
</dbReference>
<evidence type="ECO:0000259" key="4">
    <source>
        <dbReference type="PROSITE" id="PS50006"/>
    </source>
</evidence>
<keyword evidence="1" id="KW-0479">Metal-binding</keyword>
<comment type="caution">
    <text evidence="6">The sequence shown here is derived from an EMBL/GenBank/DDBJ whole genome shotgun (WGS) entry which is preliminary data.</text>
</comment>
<dbReference type="InterPro" id="IPR011016">
    <property type="entry name" value="Znf_RING-CH"/>
</dbReference>
<evidence type="ECO:0000256" key="1">
    <source>
        <dbReference type="ARBA" id="ARBA00022723"/>
    </source>
</evidence>
<keyword evidence="3" id="KW-0862">Zinc</keyword>
<dbReference type="Pfam" id="PF12906">
    <property type="entry name" value="RINGv"/>
    <property type="match status" value="1"/>
</dbReference>
<dbReference type="SMART" id="SM00744">
    <property type="entry name" value="RINGv"/>
    <property type="match status" value="1"/>
</dbReference>
<accession>A0A8S1P4Y3</accession>
<dbReference type="SMART" id="SM00240">
    <property type="entry name" value="FHA"/>
    <property type="match status" value="1"/>
</dbReference>
<evidence type="ECO:0000256" key="2">
    <source>
        <dbReference type="ARBA" id="ARBA00022771"/>
    </source>
</evidence>
<feature type="domain" description="RING-CH-type" evidence="5">
    <location>
        <begin position="174"/>
        <end position="250"/>
    </location>
</feature>
<proteinExistence type="predicted"/>
<sequence>MGNCQSQCYQKSASQVNSVDCTKLIIHVKTWQKEAFSLFDYENAANVQEQTFQINSEGYLVGRNQVEWTENESIIKDQLCKIKKKNENYYLVNSFVMNEDQKSVIQENEECHTIGNKTVSGKIGNKIWKVIHENGIPLKEGDVIKLGRVKFTIRSIVLDVQHVQSILEFESQQSNVSDQQMCRICCSSQQTAKNPLLNPCKCSGSIKYIHLECLKTWLRMKLENRQSENCTVYLWKNLECELCKFNFPPKFKSDDAYYDLIELSKPNDYPYLMMEFTNKQGQQIEWNNSSGVYIVKFSNSRDLRLGRSNDTDVRVNDISVSRNHARLFVSDNQVYLFDNHSKFGTLQQIREEKLQIQRGMEVQIGRSLISFQ</sequence>
<dbReference type="PROSITE" id="PS50006">
    <property type="entry name" value="FHA_DOMAIN"/>
    <property type="match status" value="1"/>
</dbReference>
<reference evidence="6" key="1">
    <citation type="submission" date="2021-01" db="EMBL/GenBank/DDBJ databases">
        <authorList>
            <consortium name="Genoscope - CEA"/>
            <person name="William W."/>
        </authorList>
    </citation>
    <scope>NUCLEOTIDE SEQUENCE</scope>
</reference>
<dbReference type="EMBL" id="CAJJDM010000109">
    <property type="protein sequence ID" value="CAD8098059.1"/>
    <property type="molecule type" value="Genomic_DNA"/>
</dbReference>
<protein>
    <recommendedName>
        <fullName evidence="8">FHA domain protein</fullName>
    </recommendedName>
</protein>
<evidence type="ECO:0000259" key="5">
    <source>
        <dbReference type="PROSITE" id="PS51292"/>
    </source>
</evidence>
<keyword evidence="2" id="KW-0863">Zinc-finger</keyword>